<keyword evidence="2" id="KW-0378">Hydrolase</keyword>
<dbReference type="Proteomes" id="UP001151760">
    <property type="component" value="Unassembled WGS sequence"/>
</dbReference>
<feature type="domain" description="Reverse transcriptase Ty1/copia-type" evidence="5">
    <location>
        <begin position="640"/>
        <end position="690"/>
    </location>
</feature>
<dbReference type="PANTHER" id="PTHR42648:SF32">
    <property type="entry name" value="RIBONUCLEASE H-LIKE DOMAIN, GAG-PRE-INTEGRASE DOMAIN PROTEIN-RELATED"/>
    <property type="match status" value="1"/>
</dbReference>
<dbReference type="Pfam" id="PF13976">
    <property type="entry name" value="gag_pre-integrs"/>
    <property type="match status" value="1"/>
</dbReference>
<dbReference type="InterPro" id="IPR025724">
    <property type="entry name" value="GAG-pre-integrase_dom"/>
</dbReference>
<evidence type="ECO:0000256" key="1">
    <source>
        <dbReference type="ARBA" id="ARBA00022723"/>
    </source>
</evidence>
<evidence type="ECO:0000256" key="3">
    <source>
        <dbReference type="SAM" id="Coils"/>
    </source>
</evidence>
<evidence type="ECO:0000256" key="2">
    <source>
        <dbReference type="ARBA" id="ARBA00022801"/>
    </source>
</evidence>
<comment type="caution">
    <text evidence="7">The sequence shown here is derived from an EMBL/GenBank/DDBJ whole genome shotgun (WGS) entry which is preliminary data.</text>
</comment>
<evidence type="ECO:0000313" key="7">
    <source>
        <dbReference type="EMBL" id="GJT61532.1"/>
    </source>
</evidence>
<evidence type="ECO:0000259" key="5">
    <source>
        <dbReference type="Pfam" id="PF07727"/>
    </source>
</evidence>
<keyword evidence="8" id="KW-1185">Reference proteome</keyword>
<feature type="domain" description="Reverse transcriptase Ty1/copia-type" evidence="5">
    <location>
        <begin position="734"/>
        <end position="827"/>
    </location>
</feature>
<reference evidence="7" key="2">
    <citation type="submission" date="2022-01" db="EMBL/GenBank/DDBJ databases">
        <authorList>
            <person name="Yamashiro T."/>
            <person name="Shiraishi A."/>
            <person name="Satake H."/>
            <person name="Nakayama K."/>
        </authorList>
    </citation>
    <scope>NUCLEOTIDE SEQUENCE</scope>
</reference>
<dbReference type="InterPro" id="IPR039537">
    <property type="entry name" value="Retrotran_Ty1/copia-like"/>
</dbReference>
<evidence type="ECO:0000313" key="8">
    <source>
        <dbReference type="Proteomes" id="UP001151760"/>
    </source>
</evidence>
<dbReference type="InterPro" id="IPR013103">
    <property type="entry name" value="RVT_2"/>
</dbReference>
<proteinExistence type="predicted"/>
<sequence>MEMQDGLGYDWSYVAQEEPTEFALMAYTLGSDTEIVAYQLGIESIEAQLTVHQKNEVVYEEKITVLEFKDKDKANDRLKKGDGYHAVPSPHTRNYMPPLANLSFAGLDDSLYRPIANKNDASISKGETSVTQTRNINSEDSQTTVKPSFKKIKFTKARNESVKSDKQADKPRIVIQNPKVDRKDWNVPNTMISKGKVNTVRVNGVNTAGQIAVSTVEGNGVTAIKASAGNKALLTDYQDLDGGFVAFGRSTKGDKILGIGKIRTNKIDFEDVFFAKELKFNLFSVSQMCDKKNSILFTETECLVVSPNFKLLDENLACLFEKATTDESRLWHRRLGHVKFKIMNKLMKGNLVRGLPLKTFENDHTCVACQNGKQPKASCLIMIEAARTMLADSLLPTIFWVEAVNIASYVPNRVLVTKPHNKIPYELIIGRPPSISFMRPFGCPIIILNTLDPLDKFYGKAEEGFLVGYYKSSDDKVGDVETDDVAGKNDVQEPANEYDQALKNVLDRMINQEKEATKQLDAIRKEFEAQCNSQLLQDNATRTFSSVGPLSEPPHDPLMPELEDTVEIPRTGIFGNAYDDDDLSIPTTRIHSIHPKAQNIRDPKSVVQTRGKIKKSSREHAMISYIQTMQEVLLQFKIQKVWSLVDLPSGKKAIGTKWVYRNKKDKRGIVVRNKARLVAQGYKQEEGIDMMRFLLLLLGLKQSEEVYVCQPPGFVDPEFPNKVYKVEKAMGQIDKTLFIKRLKSDILLVQVYVDDIIFGSTKTSLCDDIEQIMHNKFQMSSIGELTFFLGLQVKLKENGVFISQDKYIGEILKKFDLFSIRSTSTSMETHKALTKDEDGEDVDVHLYISMIGSLMYLTSSRPDIIDYAGASLDRKSTIGGCQFLSSRHHFIRDSYEKKLIEMVKIHTNHNVVDLLTKAFDVSRFNFLMVGDEAVYKELGDRIERAATTAFSLETEQDSGLEFCDKHNMVAYLEKSEGSEGFYQIIDFLSASHIQYALIENLMIYASFIKQFWRTATAGTNAHG</sequence>
<feature type="domain" description="GAG-pre-integrase" evidence="6">
    <location>
        <begin position="317"/>
        <end position="374"/>
    </location>
</feature>
<protein>
    <submittedName>
        <fullName evidence="7">Ribonuclease H-like domain-containing protein</fullName>
    </submittedName>
</protein>
<dbReference type="PANTHER" id="PTHR42648">
    <property type="entry name" value="TRANSPOSASE, PUTATIVE-RELATED"/>
    <property type="match status" value="1"/>
</dbReference>
<evidence type="ECO:0000259" key="6">
    <source>
        <dbReference type="Pfam" id="PF13976"/>
    </source>
</evidence>
<feature type="coiled-coil region" evidence="3">
    <location>
        <begin position="495"/>
        <end position="526"/>
    </location>
</feature>
<organism evidence="7 8">
    <name type="scientific">Tanacetum coccineum</name>
    <dbReference type="NCBI Taxonomy" id="301880"/>
    <lineage>
        <taxon>Eukaryota</taxon>
        <taxon>Viridiplantae</taxon>
        <taxon>Streptophyta</taxon>
        <taxon>Embryophyta</taxon>
        <taxon>Tracheophyta</taxon>
        <taxon>Spermatophyta</taxon>
        <taxon>Magnoliopsida</taxon>
        <taxon>eudicotyledons</taxon>
        <taxon>Gunneridae</taxon>
        <taxon>Pentapetalae</taxon>
        <taxon>asterids</taxon>
        <taxon>campanulids</taxon>
        <taxon>Asterales</taxon>
        <taxon>Asteraceae</taxon>
        <taxon>Asteroideae</taxon>
        <taxon>Anthemideae</taxon>
        <taxon>Anthemidinae</taxon>
        <taxon>Tanacetum</taxon>
    </lineage>
</organism>
<dbReference type="EMBL" id="BQNB010017296">
    <property type="protein sequence ID" value="GJT61532.1"/>
    <property type="molecule type" value="Genomic_DNA"/>
</dbReference>
<keyword evidence="1" id="KW-0479">Metal-binding</keyword>
<name>A0ABQ5FE45_9ASTR</name>
<reference evidence="7" key="1">
    <citation type="journal article" date="2022" name="Int. J. Mol. Sci.">
        <title>Draft Genome of Tanacetum Coccineum: Genomic Comparison of Closely Related Tanacetum-Family Plants.</title>
        <authorList>
            <person name="Yamashiro T."/>
            <person name="Shiraishi A."/>
            <person name="Nakayama K."/>
            <person name="Satake H."/>
        </authorList>
    </citation>
    <scope>NUCLEOTIDE SEQUENCE</scope>
</reference>
<gene>
    <name evidence="7" type="ORF">Tco_1005065</name>
</gene>
<evidence type="ECO:0000256" key="4">
    <source>
        <dbReference type="SAM" id="MobiDB-lite"/>
    </source>
</evidence>
<dbReference type="Pfam" id="PF07727">
    <property type="entry name" value="RVT_2"/>
    <property type="match status" value="2"/>
</dbReference>
<keyword evidence="3" id="KW-0175">Coiled coil</keyword>
<feature type="region of interest" description="Disordered" evidence="4">
    <location>
        <begin position="125"/>
        <end position="144"/>
    </location>
</feature>
<accession>A0ABQ5FE45</accession>